<proteinExistence type="predicted"/>
<feature type="repeat" description="WD" evidence="3">
    <location>
        <begin position="181"/>
        <end position="222"/>
    </location>
</feature>
<dbReference type="InterPro" id="IPR011047">
    <property type="entry name" value="Quinoprotein_ADH-like_sf"/>
</dbReference>
<dbReference type="PROSITE" id="PS50082">
    <property type="entry name" value="WD_REPEATS_2"/>
    <property type="match status" value="5"/>
</dbReference>
<dbReference type="PANTHER" id="PTHR19848">
    <property type="entry name" value="WD40 REPEAT PROTEIN"/>
    <property type="match status" value="1"/>
</dbReference>
<evidence type="ECO:0000256" key="1">
    <source>
        <dbReference type="ARBA" id="ARBA00022574"/>
    </source>
</evidence>
<dbReference type="Pfam" id="PF00400">
    <property type="entry name" value="WD40"/>
    <property type="match status" value="6"/>
</dbReference>
<dbReference type="PANTHER" id="PTHR19848:SF8">
    <property type="entry name" value="F-BOX AND WD REPEAT DOMAIN CONTAINING 7"/>
    <property type="match status" value="1"/>
</dbReference>
<organism evidence="4 5">
    <name type="scientific">Cherax quadricarinatus</name>
    <name type="common">Australian red claw crayfish</name>
    <dbReference type="NCBI Taxonomy" id="27406"/>
    <lineage>
        <taxon>Eukaryota</taxon>
        <taxon>Metazoa</taxon>
        <taxon>Ecdysozoa</taxon>
        <taxon>Arthropoda</taxon>
        <taxon>Crustacea</taxon>
        <taxon>Multicrustacea</taxon>
        <taxon>Malacostraca</taxon>
        <taxon>Eumalacostraca</taxon>
        <taxon>Eucarida</taxon>
        <taxon>Decapoda</taxon>
        <taxon>Pleocyemata</taxon>
        <taxon>Astacidea</taxon>
        <taxon>Parastacoidea</taxon>
        <taxon>Parastacidae</taxon>
        <taxon>Cherax</taxon>
    </lineage>
</organism>
<keyword evidence="5" id="KW-1185">Reference proteome</keyword>
<dbReference type="InterPro" id="IPR015943">
    <property type="entry name" value="WD40/YVTN_repeat-like_dom_sf"/>
</dbReference>
<dbReference type="PROSITE" id="PS50294">
    <property type="entry name" value="WD_REPEATS_REGION"/>
    <property type="match status" value="3"/>
</dbReference>
<feature type="repeat" description="WD" evidence="3">
    <location>
        <begin position="305"/>
        <end position="344"/>
    </location>
</feature>
<dbReference type="PRINTS" id="PR00320">
    <property type="entry name" value="GPROTEINBRPT"/>
</dbReference>
<dbReference type="CDD" id="cd00200">
    <property type="entry name" value="WD40"/>
    <property type="match status" value="1"/>
</dbReference>
<name>A0AAW0YBU8_CHEQU</name>
<accession>A0AAW0YBU8</accession>
<dbReference type="InterPro" id="IPR020472">
    <property type="entry name" value="WD40_PAC1"/>
</dbReference>
<dbReference type="InterPro" id="IPR019775">
    <property type="entry name" value="WD40_repeat_CS"/>
</dbReference>
<evidence type="ECO:0008006" key="6">
    <source>
        <dbReference type="Google" id="ProtNLM"/>
    </source>
</evidence>
<feature type="repeat" description="WD" evidence="3">
    <location>
        <begin position="1"/>
        <end position="25"/>
    </location>
</feature>
<keyword evidence="1 3" id="KW-0853">WD repeat</keyword>
<keyword evidence="2" id="KW-0677">Repeat</keyword>
<dbReference type="SUPFAM" id="SSF50998">
    <property type="entry name" value="Quinoprotein alcohol dehydrogenase-like"/>
    <property type="match status" value="1"/>
</dbReference>
<dbReference type="PROSITE" id="PS00678">
    <property type="entry name" value="WD_REPEATS_1"/>
    <property type="match status" value="2"/>
</dbReference>
<dbReference type="SMART" id="SM00320">
    <property type="entry name" value="WD40"/>
    <property type="match status" value="7"/>
</dbReference>
<evidence type="ECO:0000313" key="4">
    <source>
        <dbReference type="EMBL" id="KAK8754007.1"/>
    </source>
</evidence>
<protein>
    <recommendedName>
        <fullName evidence="6">WD repeat-containing protein 86</fullName>
    </recommendedName>
</protein>
<evidence type="ECO:0000256" key="2">
    <source>
        <dbReference type="ARBA" id="ARBA00022737"/>
    </source>
</evidence>
<feature type="repeat" description="WD" evidence="3">
    <location>
        <begin position="37"/>
        <end position="76"/>
    </location>
</feature>
<dbReference type="EMBL" id="JARKIK010000001">
    <property type="protein sequence ID" value="KAK8754007.1"/>
    <property type="molecule type" value="Genomic_DNA"/>
</dbReference>
<feature type="non-terminal residue" evidence="4">
    <location>
        <position position="359"/>
    </location>
</feature>
<reference evidence="4 5" key="1">
    <citation type="journal article" date="2024" name="BMC Genomics">
        <title>Genome assembly of redclaw crayfish (Cherax quadricarinatus) provides insights into its immune adaptation and hypoxia tolerance.</title>
        <authorList>
            <person name="Liu Z."/>
            <person name="Zheng J."/>
            <person name="Li H."/>
            <person name="Fang K."/>
            <person name="Wang S."/>
            <person name="He J."/>
            <person name="Zhou D."/>
            <person name="Weng S."/>
            <person name="Chi M."/>
            <person name="Gu Z."/>
            <person name="He J."/>
            <person name="Li F."/>
            <person name="Wang M."/>
        </authorList>
    </citation>
    <scope>NUCLEOTIDE SEQUENCE [LARGE SCALE GENOMIC DNA]</scope>
    <source>
        <strain evidence="4">ZL_2023a</strain>
    </source>
</reference>
<dbReference type="InterPro" id="IPR001680">
    <property type="entry name" value="WD40_rpt"/>
</dbReference>
<gene>
    <name evidence="4" type="ORF">OTU49_007566</name>
</gene>
<dbReference type="Proteomes" id="UP001445076">
    <property type="component" value="Unassembled WGS sequence"/>
</dbReference>
<sequence length="359" mass="39228">MCLALTDDSSLLVTGSYDTTACLWSTMSDATECLGILIGHTGRIVCVATSMTFVYTGSEDSTIKKWDICTSDCIFTYSGHVSQVNRIMCAGDFLFSTSYDKTAKVWLQQVNNASTQEEVLVRTFEGHTKAVYPIIFLPGQDTGGVNEEGLKINPSDLVITGSTDTTAKSWALDMGICLKTMQQHTGPVTCMDTGAQGKLLFTGSDDCTVRVWEVSSGRCLRELRGHNEAVTCLKAVQRMLYTGSHDSKVKCWLPESANCTRTFKISTNFGSVTAIQIYKGILFVGYTDDVARAFDAKSGSLKRVFQGHTDSVSCLAVWANKLYTGSSDGTLRVWDVSNISTETSSEESEDELNHHVELD</sequence>
<comment type="caution">
    <text evidence="4">The sequence shown here is derived from an EMBL/GenBank/DDBJ whole genome shotgun (WGS) entry which is preliminary data.</text>
</comment>
<evidence type="ECO:0000313" key="5">
    <source>
        <dbReference type="Proteomes" id="UP001445076"/>
    </source>
</evidence>
<evidence type="ECO:0000256" key="3">
    <source>
        <dbReference type="PROSITE-ProRule" id="PRU00221"/>
    </source>
</evidence>
<dbReference type="AlphaFoldDB" id="A0AAW0YBU8"/>
<dbReference type="Gene3D" id="2.130.10.10">
    <property type="entry name" value="YVTN repeat-like/Quinoprotein amine dehydrogenase"/>
    <property type="match status" value="3"/>
</dbReference>
<feature type="repeat" description="WD" evidence="3">
    <location>
        <begin position="223"/>
        <end position="262"/>
    </location>
</feature>